<keyword evidence="6 7" id="KW-0472">Membrane</keyword>
<feature type="transmembrane region" description="Helical" evidence="7">
    <location>
        <begin position="280"/>
        <end position="298"/>
    </location>
</feature>
<evidence type="ECO:0000256" key="2">
    <source>
        <dbReference type="ARBA" id="ARBA00022448"/>
    </source>
</evidence>
<dbReference type="PROSITE" id="PS50928">
    <property type="entry name" value="ABC_TM1"/>
    <property type="match status" value="1"/>
</dbReference>
<proteinExistence type="inferred from homology"/>
<evidence type="ECO:0000256" key="3">
    <source>
        <dbReference type="ARBA" id="ARBA00022475"/>
    </source>
</evidence>
<reference evidence="9" key="1">
    <citation type="submission" date="2018-08" db="EMBL/GenBank/DDBJ databases">
        <title>A genome reference for cultivated species of the human gut microbiota.</title>
        <authorList>
            <person name="Zou Y."/>
            <person name="Xue W."/>
            <person name="Luo G."/>
        </authorList>
    </citation>
    <scope>NUCLEOTIDE SEQUENCE [LARGE SCALE GENOMIC DNA]</scope>
    <source>
        <strain evidence="9">TF05-5AC</strain>
    </source>
</reference>
<organism evidence="9 10">
    <name type="scientific">Eisenbergiella massiliensis</name>
    <dbReference type="NCBI Taxonomy" id="1720294"/>
    <lineage>
        <taxon>Bacteria</taxon>
        <taxon>Bacillati</taxon>
        <taxon>Bacillota</taxon>
        <taxon>Clostridia</taxon>
        <taxon>Lachnospirales</taxon>
        <taxon>Lachnospiraceae</taxon>
        <taxon>Eisenbergiella</taxon>
    </lineage>
</organism>
<evidence type="ECO:0000313" key="10">
    <source>
        <dbReference type="Proteomes" id="UP000260812"/>
    </source>
</evidence>
<dbReference type="Proteomes" id="UP000260812">
    <property type="component" value="Unassembled WGS sequence"/>
</dbReference>
<keyword evidence="4 7" id="KW-0812">Transmembrane</keyword>
<protein>
    <submittedName>
        <fullName evidence="9">Sugar ABC transporter permease</fullName>
    </submittedName>
</protein>
<dbReference type="RefSeq" id="WP_117545520.1">
    <property type="nucleotide sequence ID" value="NZ_QVLV01000024.1"/>
</dbReference>
<evidence type="ECO:0000256" key="4">
    <source>
        <dbReference type="ARBA" id="ARBA00022692"/>
    </source>
</evidence>
<sequence>MAGKKIPVHRELRKHKTMYLMALPTLIYFVVFSYIPMLGVVLAFKRYNYNDGIFHSPWVGFSNFKFLFQSGTLMHITANTILYNLAFLVLGVITQVGTALLLNEIHSKLYRKITQSFMFLPYFISYVVLGVLVYNIFSYDTGLLNNIRGLLGMEKFSAYTDTGIWKYVLVFLEQWKGLGYGVVVYMAAITGISAEYYESARIDGASHWQEIRYISLPLLKPTIIIITLFAVGKIMKGQFELFYQVIGSNGVLFNATDIIDTYVFRSLTQTFDVGLGSAAGFYQSLFGLLFIMAVNGIVKRMNPEYALF</sequence>
<evidence type="ECO:0000256" key="5">
    <source>
        <dbReference type="ARBA" id="ARBA00022989"/>
    </source>
</evidence>
<name>A0A3E3HXD5_9FIRM</name>
<comment type="subcellular location">
    <subcellularLocation>
        <location evidence="1 7">Cell membrane</location>
        <topology evidence="1 7">Multi-pass membrane protein</topology>
    </subcellularLocation>
</comment>
<dbReference type="CDD" id="cd06261">
    <property type="entry name" value="TM_PBP2"/>
    <property type="match status" value="1"/>
</dbReference>
<keyword evidence="5 7" id="KW-1133">Transmembrane helix</keyword>
<feature type="domain" description="ABC transmembrane type-1" evidence="8">
    <location>
        <begin position="77"/>
        <end position="294"/>
    </location>
</feature>
<dbReference type="GeneID" id="97989769"/>
<keyword evidence="3" id="KW-1003">Cell membrane</keyword>
<dbReference type="InterPro" id="IPR035906">
    <property type="entry name" value="MetI-like_sf"/>
</dbReference>
<accession>A0A3E3HXD5</accession>
<feature type="transmembrane region" description="Helical" evidence="7">
    <location>
        <begin position="218"/>
        <end position="235"/>
    </location>
</feature>
<keyword evidence="2 7" id="KW-0813">Transport</keyword>
<feature type="transmembrane region" description="Helical" evidence="7">
    <location>
        <begin position="117"/>
        <end position="137"/>
    </location>
</feature>
<dbReference type="Pfam" id="PF00528">
    <property type="entry name" value="BPD_transp_1"/>
    <property type="match status" value="1"/>
</dbReference>
<dbReference type="GO" id="GO:0055085">
    <property type="term" value="P:transmembrane transport"/>
    <property type="evidence" value="ECO:0007669"/>
    <property type="project" value="InterPro"/>
</dbReference>
<dbReference type="GO" id="GO:0005886">
    <property type="term" value="C:plasma membrane"/>
    <property type="evidence" value="ECO:0007669"/>
    <property type="project" value="UniProtKB-SubCell"/>
</dbReference>
<dbReference type="InterPro" id="IPR000515">
    <property type="entry name" value="MetI-like"/>
</dbReference>
<dbReference type="AlphaFoldDB" id="A0A3E3HXD5"/>
<gene>
    <name evidence="9" type="ORF">DXC51_23665</name>
</gene>
<comment type="caution">
    <text evidence="9">The sequence shown here is derived from an EMBL/GenBank/DDBJ whole genome shotgun (WGS) entry which is preliminary data.</text>
</comment>
<evidence type="ECO:0000256" key="7">
    <source>
        <dbReference type="RuleBase" id="RU363032"/>
    </source>
</evidence>
<feature type="transmembrane region" description="Helical" evidence="7">
    <location>
        <begin position="81"/>
        <end position="105"/>
    </location>
</feature>
<evidence type="ECO:0000256" key="6">
    <source>
        <dbReference type="ARBA" id="ARBA00023136"/>
    </source>
</evidence>
<dbReference type="InterPro" id="IPR051393">
    <property type="entry name" value="ABC_transporter_permease"/>
</dbReference>
<keyword evidence="10" id="KW-1185">Reference proteome</keyword>
<evidence type="ECO:0000313" key="9">
    <source>
        <dbReference type="EMBL" id="RGE56491.1"/>
    </source>
</evidence>
<evidence type="ECO:0000256" key="1">
    <source>
        <dbReference type="ARBA" id="ARBA00004651"/>
    </source>
</evidence>
<feature type="transmembrane region" description="Helical" evidence="7">
    <location>
        <begin position="177"/>
        <end position="197"/>
    </location>
</feature>
<evidence type="ECO:0000259" key="8">
    <source>
        <dbReference type="PROSITE" id="PS50928"/>
    </source>
</evidence>
<dbReference type="PANTHER" id="PTHR30193:SF44">
    <property type="entry name" value="LACTOSE TRANSPORT SYSTEM PERMEASE PROTEIN LACF"/>
    <property type="match status" value="1"/>
</dbReference>
<dbReference type="EMBL" id="QVLV01000024">
    <property type="protein sequence ID" value="RGE56491.1"/>
    <property type="molecule type" value="Genomic_DNA"/>
</dbReference>
<comment type="similarity">
    <text evidence="7">Belongs to the binding-protein-dependent transport system permease family.</text>
</comment>
<dbReference type="Gene3D" id="1.10.3720.10">
    <property type="entry name" value="MetI-like"/>
    <property type="match status" value="1"/>
</dbReference>
<dbReference type="PANTHER" id="PTHR30193">
    <property type="entry name" value="ABC TRANSPORTER PERMEASE PROTEIN"/>
    <property type="match status" value="1"/>
</dbReference>
<dbReference type="SUPFAM" id="SSF161098">
    <property type="entry name" value="MetI-like"/>
    <property type="match status" value="1"/>
</dbReference>
<feature type="transmembrane region" description="Helical" evidence="7">
    <location>
        <begin position="20"/>
        <end position="44"/>
    </location>
</feature>